<reference evidence="1 2" key="1">
    <citation type="submission" date="2018-09" db="EMBL/GenBank/DDBJ databases">
        <title>Genomic investigation of the strawberry pathogen Phytophthora fragariae indicates pathogenicity is determined by transcriptional variation in three key races.</title>
        <authorList>
            <person name="Adams T.M."/>
            <person name="Armitage A.D."/>
            <person name="Sobczyk M.K."/>
            <person name="Bates H.J."/>
            <person name="Dunwell J.M."/>
            <person name="Nellist C.F."/>
            <person name="Harrison R.J."/>
        </authorList>
    </citation>
    <scope>NUCLEOTIDE SEQUENCE [LARGE SCALE GENOMIC DNA]</scope>
    <source>
        <strain evidence="1 2">BC-23</strain>
    </source>
</reference>
<protein>
    <submittedName>
        <fullName evidence="1">Uncharacterized protein</fullName>
    </submittedName>
</protein>
<dbReference type="EMBL" id="QXGC01000628">
    <property type="protein sequence ID" value="KAE9227067.1"/>
    <property type="molecule type" value="Genomic_DNA"/>
</dbReference>
<organism evidence="1 2">
    <name type="scientific">Phytophthora fragariae</name>
    <dbReference type="NCBI Taxonomy" id="53985"/>
    <lineage>
        <taxon>Eukaryota</taxon>
        <taxon>Sar</taxon>
        <taxon>Stramenopiles</taxon>
        <taxon>Oomycota</taxon>
        <taxon>Peronosporomycetes</taxon>
        <taxon>Peronosporales</taxon>
        <taxon>Peronosporaceae</taxon>
        <taxon>Phytophthora</taxon>
    </lineage>
</organism>
<name>A0A6G0NXY8_9STRA</name>
<evidence type="ECO:0000313" key="2">
    <source>
        <dbReference type="Proteomes" id="UP000476176"/>
    </source>
</evidence>
<proteinExistence type="predicted"/>
<comment type="caution">
    <text evidence="1">The sequence shown here is derived from an EMBL/GenBank/DDBJ whole genome shotgun (WGS) entry which is preliminary data.</text>
</comment>
<accession>A0A6G0NXY8</accession>
<sequence>MPGQFGFLQRPGLPSSVFVLWVILVLRAIAASTLRWGPSPSIFGGRISLPTWNTSCVLSPLCQCRRWSSHPPTSRGSDAC</sequence>
<dbReference type="AlphaFoldDB" id="A0A6G0NXY8"/>
<dbReference type="Proteomes" id="UP000476176">
    <property type="component" value="Unassembled WGS sequence"/>
</dbReference>
<evidence type="ECO:0000313" key="1">
    <source>
        <dbReference type="EMBL" id="KAE9227067.1"/>
    </source>
</evidence>
<gene>
    <name evidence="1" type="ORF">PF004_g11472</name>
</gene>